<dbReference type="eggNOG" id="KOG3105">
    <property type="taxonomic scope" value="Eukaryota"/>
</dbReference>
<feature type="compositionally biased region" description="Acidic residues" evidence="1">
    <location>
        <begin position="163"/>
        <end position="187"/>
    </location>
</feature>
<keyword evidence="4" id="KW-1185">Reference proteome</keyword>
<comment type="caution">
    <text evidence="3">The sequence shown here is derived from an EMBL/GenBank/DDBJ whole genome shotgun (WGS) entry which is preliminary data.</text>
</comment>
<reference evidence="3 4" key="1">
    <citation type="journal article" date="2011" name="Cell">
        <title>The monarch butterfly genome yields insights into long-distance migration.</title>
        <authorList>
            <person name="Zhan S."/>
            <person name="Merlin C."/>
            <person name="Boore J.L."/>
            <person name="Reppert S.M."/>
        </authorList>
    </citation>
    <scope>NUCLEOTIDE SEQUENCE [LARGE SCALE GENOMIC DNA]</scope>
    <source>
        <strain evidence="3">F-2</strain>
    </source>
</reference>
<dbReference type="Pfam" id="PF03184">
    <property type="entry name" value="DDE_1"/>
    <property type="match status" value="1"/>
</dbReference>
<dbReference type="EMBL" id="AGBW02008978">
    <property type="protein sequence ID" value="OWR52009.1"/>
    <property type="molecule type" value="Genomic_DNA"/>
</dbReference>
<dbReference type="KEGG" id="dpl:KGM_205139"/>
<feature type="domain" description="DDE-1" evidence="2">
    <location>
        <begin position="17"/>
        <end position="117"/>
    </location>
</feature>
<feature type="region of interest" description="Disordered" evidence="1">
    <location>
        <begin position="123"/>
        <end position="204"/>
    </location>
</feature>
<feature type="compositionally biased region" description="Basic residues" evidence="1">
    <location>
        <begin position="125"/>
        <end position="160"/>
    </location>
</feature>
<evidence type="ECO:0000256" key="1">
    <source>
        <dbReference type="SAM" id="MobiDB-lite"/>
    </source>
</evidence>
<evidence type="ECO:0000259" key="2">
    <source>
        <dbReference type="Pfam" id="PF03184"/>
    </source>
</evidence>
<evidence type="ECO:0000313" key="3">
    <source>
        <dbReference type="EMBL" id="OWR52009.1"/>
    </source>
</evidence>
<protein>
    <recommendedName>
        <fullName evidence="2">DDE-1 domain-containing protein</fullName>
    </recommendedName>
</protein>
<dbReference type="Proteomes" id="UP000007151">
    <property type="component" value="Unassembled WGS sequence"/>
</dbReference>
<gene>
    <name evidence="3" type="ORF">KGM_205139</name>
</gene>
<dbReference type="InParanoid" id="A0A212FE24"/>
<evidence type="ECO:0000313" key="4">
    <source>
        <dbReference type="Proteomes" id="UP000007151"/>
    </source>
</evidence>
<accession>A0A212FE24</accession>
<name>A0A212FE24_DANPL</name>
<dbReference type="AlphaFoldDB" id="A0A212FE24"/>
<dbReference type="GO" id="GO:0003676">
    <property type="term" value="F:nucleic acid binding"/>
    <property type="evidence" value="ECO:0007669"/>
    <property type="project" value="InterPro"/>
</dbReference>
<organism evidence="3 4">
    <name type="scientific">Danaus plexippus plexippus</name>
    <dbReference type="NCBI Taxonomy" id="278856"/>
    <lineage>
        <taxon>Eukaryota</taxon>
        <taxon>Metazoa</taxon>
        <taxon>Ecdysozoa</taxon>
        <taxon>Arthropoda</taxon>
        <taxon>Hexapoda</taxon>
        <taxon>Insecta</taxon>
        <taxon>Pterygota</taxon>
        <taxon>Neoptera</taxon>
        <taxon>Endopterygota</taxon>
        <taxon>Lepidoptera</taxon>
        <taxon>Glossata</taxon>
        <taxon>Ditrysia</taxon>
        <taxon>Papilionoidea</taxon>
        <taxon>Nymphalidae</taxon>
        <taxon>Danainae</taxon>
        <taxon>Danaini</taxon>
        <taxon>Danaina</taxon>
        <taxon>Danaus</taxon>
        <taxon>Danaus</taxon>
    </lineage>
</organism>
<sequence length="204" mass="23080">MKAELLDRAPPGTIGGCHPSGWIQPELFTKWLRHFVTIVKPSKEDPVLLVLDGHYSHTHNKFGRDNGVSIICLPPHSTDHMQPLDVSFMFPLKTFYAQEIENWRGKAMVVTAPPHKQEIIDAEKKKKGKGERKARKTTVRNLKKKTSGSNKKQTKKRRKSQSSDEDTSDEDPVLVSTDEEDSDDADAECPVCQKRFSQDTKGEK</sequence>
<proteinExistence type="predicted"/>
<dbReference type="InterPro" id="IPR004875">
    <property type="entry name" value="DDE_SF_endonuclease_dom"/>
</dbReference>